<evidence type="ECO:0000256" key="4">
    <source>
        <dbReference type="ARBA" id="ARBA00022840"/>
    </source>
</evidence>
<comment type="similarity">
    <text evidence="6">Belongs to the ubiquitin-conjugating enzyme family.</text>
</comment>
<dbReference type="Gene3D" id="3.10.110.10">
    <property type="entry name" value="Ubiquitin Conjugating Enzyme"/>
    <property type="match status" value="1"/>
</dbReference>
<keyword evidence="2 6" id="KW-0547">Nucleotide-binding</keyword>
<evidence type="ECO:0000256" key="3">
    <source>
        <dbReference type="ARBA" id="ARBA00022786"/>
    </source>
</evidence>
<dbReference type="InterPro" id="IPR009060">
    <property type="entry name" value="UBA-like_sf"/>
</dbReference>
<gene>
    <name evidence="9" type="primary">ubc1</name>
    <name evidence="9" type="ORF">H2201_004896</name>
</gene>
<evidence type="ECO:0000256" key="1">
    <source>
        <dbReference type="ARBA" id="ARBA00022679"/>
    </source>
</evidence>
<dbReference type="InterPro" id="IPR023313">
    <property type="entry name" value="UBQ-conjugating_AS"/>
</dbReference>
<dbReference type="InterPro" id="IPR000608">
    <property type="entry name" value="UBC"/>
</dbReference>
<organism evidence="9 10">
    <name type="scientific">Coniosporium apollinis</name>
    <dbReference type="NCBI Taxonomy" id="61459"/>
    <lineage>
        <taxon>Eukaryota</taxon>
        <taxon>Fungi</taxon>
        <taxon>Dikarya</taxon>
        <taxon>Ascomycota</taxon>
        <taxon>Pezizomycotina</taxon>
        <taxon>Dothideomycetes</taxon>
        <taxon>Dothideomycetes incertae sedis</taxon>
        <taxon>Coniosporium</taxon>
    </lineage>
</organism>
<evidence type="ECO:0000313" key="10">
    <source>
        <dbReference type="Proteomes" id="UP001172684"/>
    </source>
</evidence>
<accession>A0ABQ9NVH1</accession>
<keyword evidence="1 9" id="KW-0808">Transferase</keyword>
<comment type="caution">
    <text evidence="9">The sequence shown here is derived from an EMBL/GenBank/DDBJ whole genome shotgun (WGS) entry which is preliminary data.</text>
</comment>
<keyword evidence="9" id="KW-0012">Acyltransferase</keyword>
<feature type="domain" description="UBC core" evidence="8">
    <location>
        <begin position="4"/>
        <end position="153"/>
    </location>
</feature>
<dbReference type="SMART" id="SM00212">
    <property type="entry name" value="UBCc"/>
    <property type="match status" value="1"/>
</dbReference>
<keyword evidence="10" id="KW-1185">Reference proteome</keyword>
<feature type="active site" description="Glycyl thioester intermediate" evidence="5">
    <location>
        <position position="91"/>
    </location>
</feature>
<dbReference type="Pfam" id="PF00179">
    <property type="entry name" value="UQ_con"/>
    <property type="match status" value="1"/>
</dbReference>
<dbReference type="SUPFAM" id="SSF54495">
    <property type="entry name" value="UBC-like"/>
    <property type="match status" value="1"/>
</dbReference>
<dbReference type="PROSITE" id="PS00183">
    <property type="entry name" value="UBC_1"/>
    <property type="match status" value="1"/>
</dbReference>
<dbReference type="PROSITE" id="PS50127">
    <property type="entry name" value="UBC_2"/>
    <property type="match status" value="1"/>
</dbReference>
<reference evidence="9" key="1">
    <citation type="submission" date="2022-10" db="EMBL/GenBank/DDBJ databases">
        <title>Culturing micro-colonial fungi from biological soil crusts in the Mojave desert and describing Neophaeococcomyces mojavensis, and introducing the new genera and species Taxawa tesnikishii.</title>
        <authorList>
            <person name="Kurbessoian T."/>
            <person name="Stajich J.E."/>
        </authorList>
    </citation>
    <scope>NUCLEOTIDE SEQUENCE</scope>
    <source>
        <strain evidence="9">TK_1</strain>
    </source>
</reference>
<evidence type="ECO:0000256" key="2">
    <source>
        <dbReference type="ARBA" id="ARBA00022741"/>
    </source>
</evidence>
<evidence type="ECO:0000256" key="6">
    <source>
        <dbReference type="RuleBase" id="RU362109"/>
    </source>
</evidence>
<keyword evidence="4 6" id="KW-0067">ATP-binding</keyword>
<dbReference type="PANTHER" id="PTHR24068">
    <property type="entry name" value="UBIQUITIN-CONJUGATING ENZYME E2"/>
    <property type="match status" value="1"/>
</dbReference>
<feature type="region of interest" description="Disordered" evidence="7">
    <location>
        <begin position="157"/>
        <end position="178"/>
    </location>
</feature>
<dbReference type="GO" id="GO:0061631">
    <property type="term" value="F:ubiquitin conjugating enzyme activity"/>
    <property type="evidence" value="ECO:0007669"/>
    <property type="project" value="UniProtKB-EC"/>
</dbReference>
<dbReference type="InterPro" id="IPR016135">
    <property type="entry name" value="UBQ-conjugating_enzyme/RWD"/>
</dbReference>
<sequence>MSSNRTRRIAKEVADIHADTLSKVEVETFGSGDDLTHLRGKFHGPPDTPYEGGKYTVDIRIPNEYPFRPPIMKFETKIWHPNVSSQTGAICLDTLSTQWSPVLTIKSALISLQSLLSSPEPKDPQDAEVAGMLISNPAEFEHVARQWAVKYAGAPEKDRAEGSGGATPESIKKKAQKAKESEEKAKLAAYHGYNKDLIDRFVAMGFDVPAVVAAFEFVGIDKMGGEDYELEEAYMGDITARLFGEA</sequence>
<name>A0ABQ9NVH1_9PEZI</name>
<keyword evidence="3 6" id="KW-0833">Ubl conjugation pathway</keyword>
<dbReference type="Proteomes" id="UP001172684">
    <property type="component" value="Unassembled WGS sequence"/>
</dbReference>
<dbReference type="SUPFAM" id="SSF46934">
    <property type="entry name" value="UBA-like"/>
    <property type="match status" value="1"/>
</dbReference>
<evidence type="ECO:0000259" key="8">
    <source>
        <dbReference type="PROSITE" id="PS50127"/>
    </source>
</evidence>
<evidence type="ECO:0000256" key="5">
    <source>
        <dbReference type="PROSITE-ProRule" id="PRU10133"/>
    </source>
</evidence>
<evidence type="ECO:0000256" key="7">
    <source>
        <dbReference type="SAM" id="MobiDB-lite"/>
    </source>
</evidence>
<dbReference type="EMBL" id="JAPDRL010000033">
    <property type="protein sequence ID" value="KAJ9665031.1"/>
    <property type="molecule type" value="Genomic_DNA"/>
</dbReference>
<proteinExistence type="inferred from homology"/>
<evidence type="ECO:0000313" key="9">
    <source>
        <dbReference type="EMBL" id="KAJ9665031.1"/>
    </source>
</evidence>
<dbReference type="Pfam" id="PF09288">
    <property type="entry name" value="UBA_3"/>
    <property type="match status" value="1"/>
</dbReference>
<dbReference type="EC" id="2.3.2.23" evidence="9"/>
<protein>
    <submittedName>
        <fullName evidence="9">Ubiquitin-conjugating enzyme E2 1</fullName>
        <ecNumber evidence="9">2.3.2.23</ecNumber>
    </submittedName>
</protein>
<dbReference type="InterPro" id="IPR015368">
    <property type="entry name" value="UBA_C_fun"/>
</dbReference>